<dbReference type="PROSITE" id="PS51192">
    <property type="entry name" value="HELICASE_ATP_BIND_1"/>
    <property type="match status" value="1"/>
</dbReference>
<comment type="catalytic activity">
    <reaction evidence="6">
        <text>ATP + H2O = ADP + phosphate + H(+)</text>
        <dbReference type="Rhea" id="RHEA:13065"/>
        <dbReference type="ChEBI" id="CHEBI:15377"/>
        <dbReference type="ChEBI" id="CHEBI:15378"/>
        <dbReference type="ChEBI" id="CHEBI:30616"/>
        <dbReference type="ChEBI" id="CHEBI:43474"/>
        <dbReference type="ChEBI" id="CHEBI:456216"/>
        <dbReference type="EC" id="3.6.4.13"/>
    </reaction>
</comment>
<dbReference type="GO" id="GO:0016887">
    <property type="term" value="F:ATP hydrolysis activity"/>
    <property type="evidence" value="ECO:0007669"/>
    <property type="project" value="RHEA"/>
</dbReference>
<feature type="region of interest" description="Disordered" evidence="7">
    <location>
        <begin position="428"/>
        <end position="481"/>
    </location>
</feature>
<evidence type="ECO:0000259" key="9">
    <source>
        <dbReference type="PROSITE" id="PS51194"/>
    </source>
</evidence>
<dbReference type="Pfam" id="PF13959">
    <property type="entry name" value="CTE_SPB4"/>
    <property type="match status" value="1"/>
</dbReference>
<evidence type="ECO:0000313" key="10">
    <source>
        <dbReference type="EMBL" id="PCG71698.1"/>
    </source>
</evidence>
<dbReference type="InterPro" id="IPR011545">
    <property type="entry name" value="DEAD/DEAH_box_helicase_dom"/>
</dbReference>
<reference evidence="10" key="1">
    <citation type="submission" date="2017-09" db="EMBL/GenBank/DDBJ databases">
        <title>Contemporary evolution of a Lepidopteran species, Heliothis virescens, in response to modern agricultural practices.</title>
        <authorList>
            <person name="Fritz M.L."/>
            <person name="Deyonke A.M."/>
            <person name="Papanicolaou A."/>
            <person name="Micinski S."/>
            <person name="Westbrook J."/>
            <person name="Gould F."/>
        </authorList>
    </citation>
    <scope>NUCLEOTIDE SEQUENCE [LARGE SCALE GENOMIC DNA]</scope>
    <source>
        <strain evidence="10">HvINT-</strain>
        <tissue evidence="10">Whole body</tissue>
    </source>
</reference>
<dbReference type="PROSITE" id="PS00039">
    <property type="entry name" value="DEAD_ATP_HELICASE"/>
    <property type="match status" value="1"/>
</dbReference>
<feature type="domain" description="Helicase ATP-binding" evidence="8">
    <location>
        <begin position="181"/>
        <end position="412"/>
    </location>
</feature>
<organism evidence="10">
    <name type="scientific">Heliothis virescens</name>
    <name type="common">Tobacco budworm moth</name>
    <dbReference type="NCBI Taxonomy" id="7102"/>
    <lineage>
        <taxon>Eukaryota</taxon>
        <taxon>Metazoa</taxon>
        <taxon>Ecdysozoa</taxon>
        <taxon>Arthropoda</taxon>
        <taxon>Hexapoda</taxon>
        <taxon>Insecta</taxon>
        <taxon>Pterygota</taxon>
        <taxon>Neoptera</taxon>
        <taxon>Endopterygota</taxon>
        <taxon>Lepidoptera</taxon>
        <taxon>Glossata</taxon>
        <taxon>Ditrysia</taxon>
        <taxon>Noctuoidea</taxon>
        <taxon>Noctuidae</taxon>
        <taxon>Heliothinae</taxon>
        <taxon>Heliothis</taxon>
    </lineage>
</organism>
<evidence type="ECO:0000256" key="7">
    <source>
        <dbReference type="SAM" id="MobiDB-lite"/>
    </source>
</evidence>
<feature type="compositionally biased region" description="Polar residues" evidence="7">
    <location>
        <begin position="501"/>
        <end position="510"/>
    </location>
</feature>
<accession>A0A2A4JJ07</accession>
<feature type="domain" description="Helicase C-terminal" evidence="9">
    <location>
        <begin position="610"/>
        <end position="819"/>
    </location>
</feature>
<feature type="region of interest" description="Disordered" evidence="7">
    <location>
        <begin position="60"/>
        <end position="81"/>
    </location>
</feature>
<dbReference type="InterPro" id="IPR025313">
    <property type="entry name" value="SPB4-like_CTE"/>
</dbReference>
<keyword evidence="2 6" id="KW-0378">Hydrolase</keyword>
<gene>
    <name evidence="10" type="ORF">B5V51_1601</name>
</gene>
<feature type="region of interest" description="Disordered" evidence="7">
    <location>
        <begin position="651"/>
        <end position="695"/>
    </location>
</feature>
<evidence type="ECO:0000256" key="3">
    <source>
        <dbReference type="ARBA" id="ARBA00022806"/>
    </source>
</evidence>
<evidence type="ECO:0000256" key="1">
    <source>
        <dbReference type="ARBA" id="ARBA00022741"/>
    </source>
</evidence>
<feature type="compositionally biased region" description="Acidic residues" evidence="7">
    <location>
        <begin position="552"/>
        <end position="565"/>
    </location>
</feature>
<evidence type="ECO:0000259" key="8">
    <source>
        <dbReference type="PROSITE" id="PS51192"/>
    </source>
</evidence>
<sequence length="973" mass="108190">MDDLQLNISVPKKDKKKPSAPQKNAGEYKFVSNPKFTGKTIARKRPQNLAQVNRAVLKNAEGPPKKVAKIQAPAEDKSDDLGAKLRDLSENKGKFQGKNYQDLSDTIQLKQNKPRSGGWISSLFKNNPQVPRIGQRAVKPIVEQVFAGKTFSDLDIHPHSVANLQQNLGLKELMTVQQNAIPVILQGRDVLIRSQTGSGKTLAYALPIIEGLQAIRPKINRNDGIRVIVVIPTRELAVQTYELFIKLVKPFHWIVPGLLSGGQKRKAEKARLRKGINILVGTPGRINDHLRHTASFNFAKTGCLVLDEADRLLDMGYEKDVAAIVKAIEDHKKAATYDPIALMKQNVKKKIPDEEEKQEPRLNESSEEKTDTKHHLTDVFLSKEKQTILLSATLTKAVENLAGITLVDPVFVDTSEGKAVIADSLKTNDTTQSKNASPVKSKPEVKIEPAKLKSEKSKLEKTVQEDTEEEMVSQPEEKNTEARRGLKAFTGLNHQDLFKTESATQNNVTKASDVPKVGDVNNDDDSDSDSDYEYFKAQREHELKHPKVVKEDESEDGSDDSDEEQTPAVNTFAAAVKSAVGEDELVLPATVNQTFLVVPMKLRLVTLCGLIVEHCVMNKKGGKMIVFVATLEMVDYLSDLIETALTGKEVKVKKKNQDKSKNSKAKKRKAGDDDGEDDDGNKSSSSDDSDDFKVEYEEPTEGGLVPIDLDMFSLHGSMPHEQRMEVFKQFRAARNGVLICTDVAARGIDVPRVDLVLQFCVPASATDYVHRVGRTGRAAQVGAAVMFLLPSEARYIRHLEEKRIRLRQGDESRALEALRTVVPAAATAQRAAVAVQARLEHTAHTNRDWLLRASRAYTSWVRFYAGYPRDVREYLDSKQLHLGHAAKAFALRDAPATLARRVKSNPANKERPTNRLTVHEDEERKRPGFPKAKFNSFGGRVTKQSSMHTASEFDSGLPPLDQSQPKNKKKKNK</sequence>
<evidence type="ECO:0000256" key="2">
    <source>
        <dbReference type="ARBA" id="ARBA00022801"/>
    </source>
</evidence>
<feature type="compositionally biased region" description="Basic and acidic residues" evidence="7">
    <location>
        <begin position="908"/>
        <end position="926"/>
    </location>
</feature>
<dbReference type="InterPro" id="IPR027417">
    <property type="entry name" value="P-loop_NTPase"/>
</dbReference>
<comment type="similarity">
    <text evidence="6">Belongs to the DEAD box helicase family.</text>
</comment>
<keyword evidence="5 6" id="KW-0694">RNA-binding</keyword>
<evidence type="ECO:0000256" key="5">
    <source>
        <dbReference type="ARBA" id="ARBA00022884"/>
    </source>
</evidence>
<dbReference type="EC" id="3.6.4.13" evidence="6"/>
<dbReference type="Pfam" id="PF00271">
    <property type="entry name" value="Helicase_C"/>
    <property type="match status" value="1"/>
</dbReference>
<feature type="region of interest" description="Disordered" evidence="7">
    <location>
        <begin position="1"/>
        <end position="30"/>
    </location>
</feature>
<comment type="function">
    <text evidence="6">RNA helicase.</text>
</comment>
<dbReference type="GO" id="GO:0003724">
    <property type="term" value="F:RNA helicase activity"/>
    <property type="evidence" value="ECO:0007669"/>
    <property type="project" value="UniProtKB-EC"/>
</dbReference>
<feature type="region of interest" description="Disordered" evidence="7">
    <location>
        <begin position="348"/>
        <end position="374"/>
    </location>
</feature>
<evidence type="ECO:0000256" key="4">
    <source>
        <dbReference type="ARBA" id="ARBA00022840"/>
    </source>
</evidence>
<dbReference type="GO" id="GO:0005524">
    <property type="term" value="F:ATP binding"/>
    <property type="evidence" value="ECO:0007669"/>
    <property type="project" value="UniProtKB-UniRule"/>
</dbReference>
<dbReference type="SUPFAM" id="SSF52540">
    <property type="entry name" value="P-loop containing nucleoside triphosphate hydrolases"/>
    <property type="match status" value="1"/>
</dbReference>
<evidence type="ECO:0000256" key="6">
    <source>
        <dbReference type="RuleBase" id="RU365068"/>
    </source>
</evidence>
<keyword evidence="1 6" id="KW-0547">Nucleotide-binding</keyword>
<dbReference type="CDD" id="cd18787">
    <property type="entry name" value="SF2_C_DEAD"/>
    <property type="match status" value="1"/>
</dbReference>
<dbReference type="InterPro" id="IPR000629">
    <property type="entry name" value="RNA-helicase_DEAD-box_CS"/>
</dbReference>
<dbReference type="SMART" id="SM00487">
    <property type="entry name" value="DEXDc"/>
    <property type="match status" value="1"/>
</dbReference>
<keyword evidence="3 6" id="KW-0347">Helicase</keyword>
<dbReference type="SMART" id="SM01178">
    <property type="entry name" value="DUF4217"/>
    <property type="match status" value="1"/>
</dbReference>
<dbReference type="InterPro" id="IPR001650">
    <property type="entry name" value="Helicase_C-like"/>
</dbReference>
<dbReference type="EMBL" id="NWSH01001323">
    <property type="protein sequence ID" value="PCG71698.1"/>
    <property type="molecule type" value="Genomic_DNA"/>
</dbReference>
<comment type="domain">
    <text evidence="6">The Q motif is unique to and characteristic of the DEAD box family of RNA helicases and controls ATP binding and hydrolysis.</text>
</comment>
<dbReference type="CDD" id="cd17949">
    <property type="entry name" value="DEADc_DDX31"/>
    <property type="match status" value="1"/>
</dbReference>
<feature type="compositionally biased region" description="Acidic residues" evidence="7">
    <location>
        <begin position="521"/>
        <end position="531"/>
    </location>
</feature>
<proteinExistence type="inferred from homology"/>
<feature type="region of interest" description="Disordered" evidence="7">
    <location>
        <begin position="543"/>
        <end position="566"/>
    </location>
</feature>
<dbReference type="PROSITE" id="PS51194">
    <property type="entry name" value="HELICASE_CTER"/>
    <property type="match status" value="1"/>
</dbReference>
<feature type="region of interest" description="Disordered" evidence="7">
    <location>
        <begin position="901"/>
        <end position="973"/>
    </location>
</feature>
<feature type="compositionally biased region" description="Polar residues" evidence="7">
    <location>
        <begin position="428"/>
        <end position="438"/>
    </location>
</feature>
<feature type="compositionally biased region" description="Basic and acidic residues" evidence="7">
    <location>
        <begin position="358"/>
        <end position="374"/>
    </location>
</feature>
<dbReference type="AlphaFoldDB" id="A0A2A4JJ07"/>
<dbReference type="PANTHER" id="PTHR24031">
    <property type="entry name" value="RNA HELICASE"/>
    <property type="match status" value="1"/>
</dbReference>
<dbReference type="InterPro" id="IPR014001">
    <property type="entry name" value="Helicase_ATP-bd"/>
</dbReference>
<protein>
    <recommendedName>
        <fullName evidence="6">ATP-dependent RNA helicase</fullName>
        <ecNumber evidence="6">3.6.4.13</ecNumber>
    </recommendedName>
</protein>
<dbReference type="Gene3D" id="3.40.50.300">
    <property type="entry name" value="P-loop containing nucleotide triphosphate hydrolases"/>
    <property type="match status" value="2"/>
</dbReference>
<dbReference type="Pfam" id="PF00270">
    <property type="entry name" value="DEAD"/>
    <property type="match status" value="1"/>
</dbReference>
<feature type="compositionally biased region" description="Basic and acidic residues" evidence="7">
    <location>
        <begin position="441"/>
        <end position="464"/>
    </location>
</feature>
<comment type="caution">
    <text evidence="10">The sequence shown here is derived from an EMBL/GenBank/DDBJ whole genome shotgun (WGS) entry which is preliminary data.</text>
</comment>
<dbReference type="STRING" id="7102.A0A2A4JJ07"/>
<dbReference type="GO" id="GO:0003723">
    <property type="term" value="F:RNA binding"/>
    <property type="evidence" value="ECO:0007669"/>
    <property type="project" value="UniProtKB-UniRule"/>
</dbReference>
<name>A0A2A4JJ07_HELVI</name>
<dbReference type="SMART" id="SM00490">
    <property type="entry name" value="HELICc"/>
    <property type="match status" value="1"/>
</dbReference>
<feature type="region of interest" description="Disordered" evidence="7">
    <location>
        <begin position="496"/>
        <end position="531"/>
    </location>
</feature>
<keyword evidence="4 6" id="KW-0067">ATP-binding</keyword>